<gene>
    <name evidence="1" type="ORF">FVE85_1484</name>
</gene>
<keyword evidence="2" id="KW-1185">Reference proteome</keyword>
<proteinExistence type="predicted"/>
<dbReference type="Proteomes" id="UP000324585">
    <property type="component" value="Unassembled WGS sequence"/>
</dbReference>
<sequence length="127" mass="13705">MSLQRLERHPAFVPGCLPLFRRQQVAAKVVASRASVRGVSRSASSSLTCNLGASRAPERRCMVRSYNVGVGAAEEMEVFLTSFHTKRSASKVVMRAAIDATPVGAALGPRHIVIQPSCFFESISSEN</sequence>
<evidence type="ECO:0000313" key="1">
    <source>
        <dbReference type="EMBL" id="KAA8495329.1"/>
    </source>
</evidence>
<reference evidence="2" key="1">
    <citation type="journal article" date="2019" name="Nat. Commun.">
        <title>Expansion of phycobilisome linker gene families in mesophilic red algae.</title>
        <authorList>
            <person name="Lee J."/>
            <person name="Kim D."/>
            <person name="Bhattacharya D."/>
            <person name="Yoon H.S."/>
        </authorList>
    </citation>
    <scope>NUCLEOTIDE SEQUENCE [LARGE SCALE GENOMIC DNA]</scope>
    <source>
        <strain evidence="2">CCMP 1328</strain>
    </source>
</reference>
<name>A0A5J4YV01_PORPP</name>
<protein>
    <submittedName>
        <fullName evidence="1">Uncharacterized protein</fullName>
    </submittedName>
</protein>
<dbReference type="AlphaFoldDB" id="A0A5J4YV01"/>
<accession>A0A5J4YV01</accession>
<comment type="caution">
    <text evidence="1">The sequence shown here is derived from an EMBL/GenBank/DDBJ whole genome shotgun (WGS) entry which is preliminary data.</text>
</comment>
<evidence type="ECO:0000313" key="2">
    <source>
        <dbReference type="Proteomes" id="UP000324585"/>
    </source>
</evidence>
<dbReference type="EMBL" id="VRMN01000003">
    <property type="protein sequence ID" value="KAA8495329.1"/>
    <property type="molecule type" value="Genomic_DNA"/>
</dbReference>
<organism evidence="1 2">
    <name type="scientific">Porphyridium purpureum</name>
    <name type="common">Red alga</name>
    <name type="synonym">Porphyridium cruentum</name>
    <dbReference type="NCBI Taxonomy" id="35688"/>
    <lineage>
        <taxon>Eukaryota</taxon>
        <taxon>Rhodophyta</taxon>
        <taxon>Bangiophyceae</taxon>
        <taxon>Porphyridiales</taxon>
        <taxon>Porphyridiaceae</taxon>
        <taxon>Porphyridium</taxon>
    </lineage>
</organism>